<dbReference type="AlphaFoldDB" id="A0A0E9S846"/>
<reference evidence="1" key="1">
    <citation type="submission" date="2014-11" db="EMBL/GenBank/DDBJ databases">
        <authorList>
            <person name="Amaro Gonzalez C."/>
        </authorList>
    </citation>
    <scope>NUCLEOTIDE SEQUENCE</scope>
</reference>
<accession>A0A0E9S846</accession>
<protein>
    <submittedName>
        <fullName evidence="1">Uncharacterized protein</fullName>
    </submittedName>
</protein>
<sequence>MIFMPIFFASEQSTSKPLLSTHIS</sequence>
<evidence type="ECO:0000313" key="1">
    <source>
        <dbReference type="EMBL" id="JAH36830.1"/>
    </source>
</evidence>
<organism evidence="1">
    <name type="scientific">Anguilla anguilla</name>
    <name type="common">European freshwater eel</name>
    <name type="synonym">Muraena anguilla</name>
    <dbReference type="NCBI Taxonomy" id="7936"/>
    <lineage>
        <taxon>Eukaryota</taxon>
        <taxon>Metazoa</taxon>
        <taxon>Chordata</taxon>
        <taxon>Craniata</taxon>
        <taxon>Vertebrata</taxon>
        <taxon>Euteleostomi</taxon>
        <taxon>Actinopterygii</taxon>
        <taxon>Neopterygii</taxon>
        <taxon>Teleostei</taxon>
        <taxon>Anguilliformes</taxon>
        <taxon>Anguillidae</taxon>
        <taxon>Anguilla</taxon>
    </lineage>
</organism>
<reference evidence="1" key="2">
    <citation type="journal article" date="2015" name="Fish Shellfish Immunol.">
        <title>Early steps in the European eel (Anguilla anguilla)-Vibrio vulnificus interaction in the gills: Role of the RtxA13 toxin.</title>
        <authorList>
            <person name="Callol A."/>
            <person name="Pajuelo D."/>
            <person name="Ebbesson L."/>
            <person name="Teles M."/>
            <person name="MacKenzie S."/>
            <person name="Amaro C."/>
        </authorList>
    </citation>
    <scope>NUCLEOTIDE SEQUENCE</scope>
</reference>
<name>A0A0E9S846_ANGAN</name>
<dbReference type="EMBL" id="GBXM01071747">
    <property type="protein sequence ID" value="JAH36830.1"/>
    <property type="molecule type" value="Transcribed_RNA"/>
</dbReference>
<proteinExistence type="predicted"/>